<evidence type="ECO:0000259" key="2">
    <source>
        <dbReference type="Pfam" id="PF00149"/>
    </source>
</evidence>
<protein>
    <submittedName>
        <fullName evidence="3">Calcineurin-like phosphoesterase</fullName>
    </submittedName>
</protein>
<sequence length="718" mass="80902">MNNWKLPAISLLAATLLGCNSDSSHEDGKGGLETSLQVAFMPDIHFHDVYGDFQDGSFDGLPNSLSGDRATIRTMESQMNSTRLFNENYFALIAALDDVVDRGIKYVALPGDFSDDGQPVHMRGLVKVFDTYREKYGLEFFAAPGNHDPNRPFTQPAGKSDYLGEGGQNQRIYSRGKEECVDYDGEWGTIPGENGALDTVCTQEVVHWGYQDIMNILGPHGFYPAKNYLYYETPYSSNEARTNYTYDIALKEASYENRQYEICREGTGGDYKQDNYTSCSTVPDTSYLVEPVEGLWLLAIDANVYQPKENSTGGVMRPDDYEGSGNAGYNMMLTHKAHVVDWISDVVKAAKEQNKTLVSFSHFPMTDFYNGASEDIEDLFGEGKFQLARMPEDDTSKALAATGLSVHVGGHMHFNDTGMKSYNIDGEQHTLFNIQAPSLAGYIPAYKVLNIMPDNQIEVETVIIENVPRFNELFEHYQEEQEYLTAQAGNDEEAKAKIWNGDILKSETYYELTDWHIRELTRLRFLPGDWPVDIRVMIMNMDGEQMLIMSQLETEFTVCQLADALSVMIPSCTAKLNNNDLLQFLQDWRVARIKAEELAMANSLTLADFRGWDGEQLAVDFYRLRNADELAFRDIDPNVLPQYKLLSEELAEFNTPIGSEVGELGDHTVGDVFKSRFSSLFIILDKFATGQASDHFLIDTENQTLIDLKDTADRDVMK</sequence>
<evidence type="ECO:0000256" key="1">
    <source>
        <dbReference type="SAM" id="MobiDB-lite"/>
    </source>
</evidence>
<dbReference type="InterPro" id="IPR029052">
    <property type="entry name" value="Metallo-depent_PP-like"/>
</dbReference>
<dbReference type="PROSITE" id="PS51257">
    <property type="entry name" value="PROKAR_LIPOPROTEIN"/>
    <property type="match status" value="1"/>
</dbReference>
<dbReference type="Proteomes" id="UP000003789">
    <property type="component" value="Unassembled WGS sequence"/>
</dbReference>
<dbReference type="GO" id="GO:0016787">
    <property type="term" value="F:hydrolase activity"/>
    <property type="evidence" value="ECO:0007669"/>
    <property type="project" value="InterPro"/>
</dbReference>
<dbReference type="SUPFAM" id="SSF56300">
    <property type="entry name" value="Metallo-dependent phosphatases"/>
    <property type="match status" value="1"/>
</dbReference>
<evidence type="ECO:0000313" key="3">
    <source>
        <dbReference type="EMBL" id="EAS45568.1"/>
    </source>
</evidence>
<name>Q1ZAC4_9GAMM</name>
<proteinExistence type="predicted"/>
<dbReference type="InterPro" id="IPR004843">
    <property type="entry name" value="Calcineurin-like_PHP"/>
</dbReference>
<accession>Q1ZAC4</accession>
<feature type="region of interest" description="Disordered" evidence="1">
    <location>
        <begin position="147"/>
        <end position="168"/>
    </location>
</feature>
<dbReference type="EMBL" id="AAPH01000001">
    <property type="protein sequence ID" value="EAS45568.1"/>
    <property type="molecule type" value="Genomic_DNA"/>
</dbReference>
<evidence type="ECO:0000313" key="4">
    <source>
        <dbReference type="Proteomes" id="UP000003789"/>
    </source>
</evidence>
<organism evidence="3 4">
    <name type="scientific">Photobacterium profundum 3TCK</name>
    <dbReference type="NCBI Taxonomy" id="314280"/>
    <lineage>
        <taxon>Bacteria</taxon>
        <taxon>Pseudomonadati</taxon>
        <taxon>Pseudomonadota</taxon>
        <taxon>Gammaproteobacteria</taxon>
        <taxon>Vibrionales</taxon>
        <taxon>Vibrionaceae</taxon>
        <taxon>Photobacterium</taxon>
    </lineage>
</organism>
<gene>
    <name evidence="3" type="ORF">P3TCK_04306</name>
</gene>
<dbReference type="OrthoDB" id="5695107at2"/>
<comment type="caution">
    <text evidence="3">The sequence shown here is derived from an EMBL/GenBank/DDBJ whole genome shotgun (WGS) entry which is preliminary data.</text>
</comment>
<dbReference type="HOGENOM" id="CLU_016569_0_0_6"/>
<dbReference type="AlphaFoldDB" id="Q1ZAC4"/>
<reference evidence="3 4" key="1">
    <citation type="submission" date="2006-03" db="EMBL/GenBank/DDBJ databases">
        <authorList>
            <person name="Bartlett D.H."/>
            <person name="Valle G."/>
            <person name="Lauro F.M."/>
            <person name="Vezzi A."/>
            <person name="Simonato F."/>
            <person name="Eloe E."/>
            <person name="Vitulo N."/>
            <person name="Stratton T.K."/>
            <person name="D'angelo M."/>
            <person name="Ferriera S."/>
            <person name="Johnson J."/>
            <person name="Kravitz S."/>
            <person name="Beeson K."/>
            <person name="Sutton G."/>
            <person name="Rogers Y."/>
            <person name="Friedman R."/>
            <person name="Frazier M."/>
            <person name="Venter J.C."/>
        </authorList>
    </citation>
    <scope>NUCLEOTIDE SEQUENCE [LARGE SCALE GENOMIC DNA]</scope>
    <source>
        <strain evidence="3 4">3TCK</strain>
    </source>
</reference>
<dbReference type="RefSeq" id="WP_006228870.1">
    <property type="nucleotide sequence ID" value="NZ_CH724134.1"/>
</dbReference>
<dbReference type="Pfam" id="PF00149">
    <property type="entry name" value="Metallophos"/>
    <property type="match status" value="1"/>
</dbReference>
<dbReference type="Gene3D" id="3.60.21.10">
    <property type="match status" value="2"/>
</dbReference>
<feature type="domain" description="Calcineurin-like phosphoesterase" evidence="2">
    <location>
        <begin position="38"/>
        <end position="180"/>
    </location>
</feature>